<evidence type="ECO:0000313" key="3">
    <source>
        <dbReference type="EMBL" id="SBS97858.1"/>
    </source>
</evidence>
<feature type="compositionally biased region" description="Low complexity" evidence="1">
    <location>
        <begin position="116"/>
        <end position="144"/>
    </location>
</feature>
<reference evidence="4 5" key="1">
    <citation type="submission" date="2016-05" db="EMBL/GenBank/DDBJ databases">
        <authorList>
            <person name="Naeem Raeece"/>
        </authorList>
    </citation>
    <scope>NUCLEOTIDE SEQUENCE [LARGE SCALE GENOMIC DNA]</scope>
</reference>
<name>A0A1A8WY20_PLAOA</name>
<feature type="compositionally biased region" description="Low complexity" evidence="1">
    <location>
        <begin position="173"/>
        <end position="231"/>
    </location>
</feature>
<feature type="compositionally biased region" description="Basic and acidic residues" evidence="1">
    <location>
        <begin position="145"/>
        <end position="172"/>
    </location>
</feature>
<feature type="region of interest" description="Disordered" evidence="1">
    <location>
        <begin position="277"/>
        <end position="377"/>
    </location>
</feature>
<protein>
    <submittedName>
        <fullName evidence="3">Uncharacterized protein</fullName>
    </submittedName>
</protein>
<sequence length="998" mass="113776">MKIHLSSDEVNLLVYRYLVENGFVHTSYAFFNEGSISKNTYYISHGDRLPSNALVSFLQKALIYIYIEYHTDNNNGKKIICEEPFSFFRRHECWNDENDFSEENKIEIRNNEKISSNNLNSFTTSSNVFDNNSNNNDSNNNTNHDSNHKNNNEKCFERSDDVINGKHNEDKNASSNANSNVNNNDNNNGTNNGNNSEHNNSINNDGISNNNMSNSNNSGNVNNEKNNDSNNATKSKANGKTSIYRSSFSNFASLNYNDSNISFKDIKRNYANIFAQGKTSKKSASYKKKKNNNDDTNNNRNSISTGKSGSNGNGNENGNDADEKEASVKEESNITSGNKRKKARTVNPVSKLNKVVPSDAKKNSDASNSVLPDYKKKEDNISEDPHIENMESNNFHVSNNDYHINSKNKKVTLNKQNSGNDKGEDNVIGSFNVNDDNSVNSGNGNENSNEHRSVIESVITSTDRNGSSLVKAKKNQIRNEFLVDVSSNNKSMKIAVKREIKKNTKNVIIKQTKNGKKVPDKNQEHMSELNNNNIPSYNNENIDNVIAVSNCKIINDNMSETRINVKQSGSSNVSDNNSLFTRNSVEVPCISRKNKEINNVHSSYDRNVNKGANRNQGGDVLITSSLKNSNHIGNKIIHNETTSNVNLKKKNGTNDGDYNFNFSKCVNNKNDRIFNITDTVHGRNDNGVINDIRNDHIIENDQEQSTHIGRYNSCTKGNVPTEVEYMGAKYGKEYHLNRRIAQSGESVVIVKADKKEKEEEKEECTLEKKEKIKEKNYQDICYKYAECAEYEKEGNTIVEKKRNNSKSPNYEETCKSESNHIHFKNITHKILYKGKMMYNIINKNNLVGRHEEINEYEQEINDKNCEKRKGAHSDEEQKGEEKSRENDNCRKNEKLELHKEEMDRYYQETHNEYKNFCKIRKHVDVENEDYESQRGDKKNEDFSVEGYTLNVKSKYERKGNAEEDAENKEIKFKEDEEEKKEVNKGGRVSIDVVEKDGE</sequence>
<reference evidence="3" key="2">
    <citation type="submission" date="2016-05" db="EMBL/GenBank/DDBJ databases">
        <authorList>
            <person name="Lavstsen T."/>
            <person name="Jespersen J.S."/>
        </authorList>
    </citation>
    <scope>NUCLEOTIDE SEQUENCE [LARGE SCALE GENOMIC DNA]</scope>
</reference>
<organism evidence="3 4">
    <name type="scientific">Plasmodium ovale curtisi</name>
    <dbReference type="NCBI Taxonomy" id="864141"/>
    <lineage>
        <taxon>Eukaryota</taxon>
        <taxon>Sar</taxon>
        <taxon>Alveolata</taxon>
        <taxon>Apicomplexa</taxon>
        <taxon>Aconoidasida</taxon>
        <taxon>Haemosporida</taxon>
        <taxon>Plasmodiidae</taxon>
        <taxon>Plasmodium</taxon>
        <taxon>Plasmodium (Plasmodium)</taxon>
    </lineage>
</organism>
<dbReference type="EMBL" id="FLQU01000603">
    <property type="protein sequence ID" value="SBS87900.1"/>
    <property type="molecule type" value="Genomic_DNA"/>
</dbReference>
<dbReference type="AlphaFoldDB" id="A0A1A8WY20"/>
<dbReference type="Proteomes" id="UP000078546">
    <property type="component" value="Unassembled WGS sequence"/>
</dbReference>
<dbReference type="Pfam" id="PF08513">
    <property type="entry name" value="LisH"/>
    <property type="match status" value="1"/>
</dbReference>
<feature type="compositionally biased region" description="Basic residues" evidence="1">
    <location>
        <begin position="279"/>
        <end position="290"/>
    </location>
</feature>
<evidence type="ECO:0000313" key="5">
    <source>
        <dbReference type="Proteomes" id="UP000078560"/>
    </source>
</evidence>
<evidence type="ECO:0000313" key="2">
    <source>
        <dbReference type="EMBL" id="SBS87900.1"/>
    </source>
</evidence>
<dbReference type="InterPro" id="IPR006594">
    <property type="entry name" value="LisH"/>
</dbReference>
<accession>A0A1A8WY20</accession>
<gene>
    <name evidence="3" type="ORF">POVCU1_041560</name>
    <name evidence="2" type="ORF">POVCU2_0045130</name>
</gene>
<feature type="compositionally biased region" description="Basic and acidic residues" evidence="1">
    <location>
        <begin position="955"/>
        <end position="984"/>
    </location>
</feature>
<dbReference type="Gene3D" id="1.20.960.30">
    <property type="match status" value="1"/>
</dbReference>
<evidence type="ECO:0000313" key="4">
    <source>
        <dbReference type="Proteomes" id="UP000078546"/>
    </source>
</evidence>
<dbReference type="PROSITE" id="PS50896">
    <property type="entry name" value="LISH"/>
    <property type="match status" value="1"/>
</dbReference>
<dbReference type="Proteomes" id="UP000078560">
    <property type="component" value="Unassembled WGS sequence"/>
</dbReference>
<feature type="region of interest" description="Disordered" evidence="1">
    <location>
        <begin position="955"/>
        <end position="998"/>
    </location>
</feature>
<feature type="compositionally biased region" description="Low complexity" evidence="1">
    <location>
        <begin position="294"/>
        <end position="318"/>
    </location>
</feature>
<dbReference type="VEuPathDB" id="PlasmoDB:PocGH01_14011400"/>
<feature type="region of interest" description="Disordered" evidence="1">
    <location>
        <begin position="864"/>
        <end position="891"/>
    </location>
</feature>
<feature type="compositionally biased region" description="Low complexity" evidence="1">
    <location>
        <begin position="432"/>
        <end position="447"/>
    </location>
</feature>
<feature type="region of interest" description="Disordered" evidence="1">
    <location>
        <begin position="116"/>
        <end position="238"/>
    </location>
</feature>
<dbReference type="SMART" id="SM00667">
    <property type="entry name" value="LisH"/>
    <property type="match status" value="1"/>
</dbReference>
<evidence type="ECO:0000256" key="1">
    <source>
        <dbReference type="SAM" id="MobiDB-lite"/>
    </source>
</evidence>
<proteinExistence type="predicted"/>
<feature type="region of interest" description="Disordered" evidence="1">
    <location>
        <begin position="413"/>
        <end position="451"/>
    </location>
</feature>
<dbReference type="EMBL" id="FLQV01000762">
    <property type="protein sequence ID" value="SBS97858.1"/>
    <property type="molecule type" value="Genomic_DNA"/>
</dbReference>